<dbReference type="RefSeq" id="WP_073201615.1">
    <property type="nucleotide sequence ID" value="NZ_FRCZ01000003.1"/>
</dbReference>
<dbReference type="AlphaFoldDB" id="A0A1M7P1U6"/>
<dbReference type="Proteomes" id="UP000184184">
    <property type="component" value="Unassembled WGS sequence"/>
</dbReference>
<evidence type="ECO:0000313" key="3">
    <source>
        <dbReference type="Proteomes" id="UP000184184"/>
    </source>
</evidence>
<dbReference type="InterPro" id="IPR045497">
    <property type="entry name" value="DUF6438"/>
</dbReference>
<sequence>MFKQIIFSRSICYGTFPEFEVTVKQDGNVKWLGGMHVKQHGEAEFNLGNDQIIQLNQLLQSFDFRNFEYPSPTISATDLPFCTILVTYQNGAMKEVEHYLGDFAEEGSQAHETFQALEGFENKIEEIIDLENFIGAE</sequence>
<dbReference type="OrthoDB" id="7172369at2"/>
<dbReference type="Pfam" id="PF20033">
    <property type="entry name" value="DUF6438"/>
    <property type="match status" value="1"/>
</dbReference>
<reference evidence="2 3" key="1">
    <citation type="submission" date="2016-11" db="EMBL/GenBank/DDBJ databases">
        <authorList>
            <person name="Jaros S."/>
            <person name="Januszkiewicz K."/>
            <person name="Wedrychowicz H."/>
        </authorList>
    </citation>
    <scope>NUCLEOTIDE SEQUENCE [LARGE SCALE GENOMIC DNA]</scope>
    <source>
        <strain evidence="2 3">CGMCC 1.10681</strain>
    </source>
</reference>
<keyword evidence="3" id="KW-1185">Reference proteome</keyword>
<gene>
    <name evidence="2" type="ORF">SAMN05216179_1909</name>
</gene>
<evidence type="ECO:0000259" key="1">
    <source>
        <dbReference type="Pfam" id="PF20033"/>
    </source>
</evidence>
<dbReference type="STRING" id="1027249.SAMN05216179_1909"/>
<dbReference type="EMBL" id="FRCZ01000003">
    <property type="protein sequence ID" value="SHN10497.1"/>
    <property type="molecule type" value="Genomic_DNA"/>
</dbReference>
<name>A0A1M7P1U6_9BACI</name>
<accession>A0A1M7P1U6</accession>
<feature type="domain" description="DUF6438" evidence="1">
    <location>
        <begin position="3"/>
        <end position="116"/>
    </location>
</feature>
<protein>
    <recommendedName>
        <fullName evidence="1">DUF6438 domain-containing protein</fullName>
    </recommendedName>
</protein>
<organism evidence="2 3">
    <name type="scientific">Gracilibacillus kekensis</name>
    <dbReference type="NCBI Taxonomy" id="1027249"/>
    <lineage>
        <taxon>Bacteria</taxon>
        <taxon>Bacillati</taxon>
        <taxon>Bacillota</taxon>
        <taxon>Bacilli</taxon>
        <taxon>Bacillales</taxon>
        <taxon>Bacillaceae</taxon>
        <taxon>Gracilibacillus</taxon>
    </lineage>
</organism>
<evidence type="ECO:0000313" key="2">
    <source>
        <dbReference type="EMBL" id="SHN10497.1"/>
    </source>
</evidence>
<proteinExistence type="predicted"/>